<dbReference type="AlphaFoldDB" id="A0A151RBC3"/>
<dbReference type="OMA" id="YESKRSC"/>
<dbReference type="InterPro" id="IPR007612">
    <property type="entry name" value="LOR"/>
</dbReference>
<dbReference type="SUPFAM" id="SSF54518">
    <property type="entry name" value="Tubby C-terminal domain-like"/>
    <property type="match status" value="1"/>
</dbReference>
<protein>
    <submittedName>
        <fullName evidence="2">UPF0706 protein At5g01750 family</fullName>
    </submittedName>
</protein>
<organism evidence="2 3">
    <name type="scientific">Cajanus cajan</name>
    <name type="common">Pigeon pea</name>
    <name type="synonym">Cajanus indicus</name>
    <dbReference type="NCBI Taxonomy" id="3821"/>
    <lineage>
        <taxon>Eukaryota</taxon>
        <taxon>Viridiplantae</taxon>
        <taxon>Streptophyta</taxon>
        <taxon>Embryophyta</taxon>
        <taxon>Tracheophyta</taxon>
        <taxon>Spermatophyta</taxon>
        <taxon>Magnoliopsida</taxon>
        <taxon>eudicotyledons</taxon>
        <taxon>Gunneridae</taxon>
        <taxon>Pentapetalae</taxon>
        <taxon>rosids</taxon>
        <taxon>fabids</taxon>
        <taxon>Fabales</taxon>
        <taxon>Fabaceae</taxon>
        <taxon>Papilionoideae</taxon>
        <taxon>50 kb inversion clade</taxon>
        <taxon>NPAAA clade</taxon>
        <taxon>indigoferoid/millettioid clade</taxon>
        <taxon>Phaseoleae</taxon>
        <taxon>Cajanus</taxon>
    </lineage>
</organism>
<dbReference type="STRING" id="3821.A0A151RBC3"/>
<gene>
    <name evidence="2" type="ORF">KK1_038847</name>
</gene>
<dbReference type="PANTHER" id="PTHR31087:SF58">
    <property type="entry name" value="OS07G0230700 PROTEIN"/>
    <property type="match status" value="1"/>
</dbReference>
<evidence type="ECO:0000313" key="3">
    <source>
        <dbReference type="Proteomes" id="UP000075243"/>
    </source>
</evidence>
<dbReference type="InterPro" id="IPR038595">
    <property type="entry name" value="LOR_sf"/>
</dbReference>
<dbReference type="InterPro" id="IPR025659">
    <property type="entry name" value="Tubby-like_C"/>
</dbReference>
<name>A0A151RBC3_CAJCA</name>
<dbReference type="Gene3D" id="2.40.160.200">
    <property type="entry name" value="LURP1-related"/>
    <property type="match status" value="1"/>
</dbReference>
<dbReference type="Gramene" id="C.cajan_40900.t">
    <property type="protein sequence ID" value="C.cajan_40900.t"/>
    <property type="gene ID" value="C.cajan_40900"/>
</dbReference>
<dbReference type="EMBL" id="KQ483878">
    <property type="protein sequence ID" value="KYP39831.1"/>
    <property type="molecule type" value="Genomic_DNA"/>
</dbReference>
<evidence type="ECO:0000256" key="1">
    <source>
        <dbReference type="ARBA" id="ARBA00005437"/>
    </source>
</evidence>
<dbReference type="PANTHER" id="PTHR31087">
    <property type="match status" value="1"/>
</dbReference>
<sequence>MENQWIPVIGPSYCAPYPLQLQINTEKGNTYDIKGDRVFHVQDTFFTLHHRRVLCDNSGNPIVTLYKESLDLAKSNSYTVSSAYHALNNMCNVVGDDSLHMTMHGRCNVFRGKSSDPSQLVFSVKRSSMSSLIKLEVFLANNKKESHCDFRVIVGQAKSSCTVYVGESSNVAAAVYIVLLLCASIYRRSRYTFN</sequence>
<dbReference type="Proteomes" id="UP000075243">
    <property type="component" value="Unassembled WGS sequence"/>
</dbReference>
<reference evidence="2" key="1">
    <citation type="journal article" date="2012" name="Nat. Biotechnol.">
        <title>Draft genome sequence of pigeonpea (Cajanus cajan), an orphan legume crop of resource-poor farmers.</title>
        <authorList>
            <person name="Varshney R.K."/>
            <person name="Chen W."/>
            <person name="Li Y."/>
            <person name="Bharti A.K."/>
            <person name="Saxena R.K."/>
            <person name="Schlueter J.A."/>
            <person name="Donoghue M.T."/>
            <person name="Azam S."/>
            <person name="Fan G."/>
            <person name="Whaley A.M."/>
            <person name="Farmer A.D."/>
            <person name="Sheridan J."/>
            <person name="Iwata A."/>
            <person name="Tuteja R."/>
            <person name="Penmetsa R.V."/>
            <person name="Wu W."/>
            <person name="Upadhyaya H.D."/>
            <person name="Yang S.P."/>
            <person name="Shah T."/>
            <person name="Saxena K.B."/>
            <person name="Michael T."/>
            <person name="McCombie W.R."/>
            <person name="Yang B."/>
            <person name="Zhang G."/>
            <person name="Yang H."/>
            <person name="Wang J."/>
            <person name="Spillane C."/>
            <person name="Cook D.R."/>
            <person name="May G.D."/>
            <person name="Xu X."/>
            <person name="Jackson S.A."/>
        </authorList>
    </citation>
    <scope>NUCLEOTIDE SEQUENCE [LARGE SCALE GENOMIC DNA]</scope>
</reference>
<accession>A0A151RBC3</accession>
<evidence type="ECO:0000313" key="2">
    <source>
        <dbReference type="EMBL" id="KYP39831.1"/>
    </source>
</evidence>
<proteinExistence type="inferred from homology"/>
<dbReference type="Pfam" id="PF04525">
    <property type="entry name" value="LOR"/>
    <property type="match status" value="2"/>
</dbReference>
<keyword evidence="3" id="KW-1185">Reference proteome</keyword>
<comment type="similarity">
    <text evidence="1">Belongs to the LOR family.</text>
</comment>